<protein>
    <submittedName>
        <fullName evidence="8">NUDIX domain protein</fullName>
    </submittedName>
</protein>
<dbReference type="PROSITE" id="PS51462">
    <property type="entry name" value="NUDIX"/>
    <property type="match status" value="1"/>
</dbReference>
<evidence type="ECO:0000256" key="6">
    <source>
        <dbReference type="ARBA" id="ARBA00023211"/>
    </source>
</evidence>
<evidence type="ECO:0000313" key="9">
    <source>
        <dbReference type="Proteomes" id="UP000001745"/>
    </source>
</evidence>
<comment type="cofactor">
    <cofactor evidence="2">
        <name>Mg(2+)</name>
        <dbReference type="ChEBI" id="CHEBI:18420"/>
    </cofactor>
</comment>
<evidence type="ECO:0000256" key="5">
    <source>
        <dbReference type="ARBA" id="ARBA00022842"/>
    </source>
</evidence>
<dbReference type="OrthoDB" id="206213at2759"/>
<evidence type="ECO:0000256" key="2">
    <source>
        <dbReference type="ARBA" id="ARBA00001946"/>
    </source>
</evidence>
<evidence type="ECO:0000256" key="4">
    <source>
        <dbReference type="ARBA" id="ARBA00022801"/>
    </source>
</evidence>
<dbReference type="EMBL" id="EQ962660">
    <property type="protein sequence ID" value="EED12270.1"/>
    <property type="molecule type" value="Genomic_DNA"/>
</dbReference>
<evidence type="ECO:0000259" key="7">
    <source>
        <dbReference type="PROSITE" id="PS51462"/>
    </source>
</evidence>
<keyword evidence="9" id="KW-1185">Reference proteome</keyword>
<dbReference type="InterPro" id="IPR000086">
    <property type="entry name" value="NUDIX_hydrolase_dom"/>
</dbReference>
<dbReference type="GO" id="GO:0046872">
    <property type="term" value="F:metal ion binding"/>
    <property type="evidence" value="ECO:0007669"/>
    <property type="project" value="UniProtKB-KW"/>
</dbReference>
<dbReference type="GeneID" id="8098026"/>
<dbReference type="Proteomes" id="UP000001745">
    <property type="component" value="Unassembled WGS sequence"/>
</dbReference>
<dbReference type="FunCoup" id="B8MT87">
    <property type="interactions" value="101"/>
</dbReference>
<dbReference type="AlphaFoldDB" id="B8MT87"/>
<dbReference type="RefSeq" id="XP_002487924.1">
    <property type="nucleotide sequence ID" value="XM_002487879.1"/>
</dbReference>
<dbReference type="Pfam" id="PF00293">
    <property type="entry name" value="NUDIX"/>
    <property type="match status" value="1"/>
</dbReference>
<reference evidence="9" key="1">
    <citation type="journal article" date="2015" name="Genome Announc.">
        <title>Genome sequence of the AIDS-associated pathogen Penicillium marneffei (ATCC18224) and its near taxonomic relative Talaromyces stipitatus (ATCC10500).</title>
        <authorList>
            <person name="Nierman W.C."/>
            <person name="Fedorova-Abrams N.D."/>
            <person name="Andrianopoulos A."/>
        </authorList>
    </citation>
    <scope>NUCLEOTIDE SEQUENCE [LARGE SCALE GENOMIC DNA]</scope>
    <source>
        <strain evidence="9">ATCC 10500 / CBS 375.48 / QM 6759 / NRRL 1006</strain>
    </source>
</reference>
<dbReference type="InParanoid" id="B8MT87"/>
<dbReference type="PANTHER" id="PTHR12992">
    <property type="entry name" value="NUDIX HYDROLASE"/>
    <property type="match status" value="1"/>
</dbReference>
<dbReference type="SUPFAM" id="SSF55811">
    <property type="entry name" value="Nudix"/>
    <property type="match status" value="1"/>
</dbReference>
<evidence type="ECO:0000256" key="1">
    <source>
        <dbReference type="ARBA" id="ARBA00001936"/>
    </source>
</evidence>
<dbReference type="InterPro" id="IPR045121">
    <property type="entry name" value="CoAse"/>
</dbReference>
<evidence type="ECO:0000313" key="8">
    <source>
        <dbReference type="EMBL" id="EED12270.1"/>
    </source>
</evidence>
<accession>B8MT87</accession>
<dbReference type="GO" id="GO:0015938">
    <property type="term" value="P:coenzyme A catabolic process"/>
    <property type="evidence" value="ECO:0007669"/>
    <property type="project" value="TreeGrafter"/>
</dbReference>
<keyword evidence="6" id="KW-0464">Manganese</keyword>
<dbReference type="VEuPathDB" id="FungiDB:TSTA_003300"/>
<keyword evidence="5" id="KW-0460">Magnesium</keyword>
<dbReference type="InterPro" id="IPR015797">
    <property type="entry name" value="NUDIX_hydrolase-like_dom_sf"/>
</dbReference>
<dbReference type="OMA" id="WRMHHFF"/>
<organism evidence="8 9">
    <name type="scientific">Talaromyces stipitatus (strain ATCC 10500 / CBS 375.48 / QM 6759 / NRRL 1006)</name>
    <name type="common">Penicillium stipitatum</name>
    <dbReference type="NCBI Taxonomy" id="441959"/>
    <lineage>
        <taxon>Eukaryota</taxon>
        <taxon>Fungi</taxon>
        <taxon>Dikarya</taxon>
        <taxon>Ascomycota</taxon>
        <taxon>Pezizomycotina</taxon>
        <taxon>Eurotiomycetes</taxon>
        <taxon>Eurotiomycetidae</taxon>
        <taxon>Eurotiales</taxon>
        <taxon>Trichocomaceae</taxon>
        <taxon>Talaromyces</taxon>
        <taxon>Talaromyces sect. Talaromyces</taxon>
    </lineage>
</organism>
<dbReference type="eggNOG" id="KOG3069">
    <property type="taxonomic scope" value="Eukaryota"/>
</dbReference>
<dbReference type="STRING" id="441959.B8MT87"/>
<feature type="domain" description="Nudix hydrolase" evidence="7">
    <location>
        <begin position="76"/>
        <end position="216"/>
    </location>
</feature>
<dbReference type="Gene3D" id="3.90.79.10">
    <property type="entry name" value="Nucleoside Triphosphate Pyrophosphohydrolase"/>
    <property type="match status" value="1"/>
</dbReference>
<gene>
    <name evidence="8" type="ORF">TSTA_003300</name>
</gene>
<keyword evidence="3" id="KW-0479">Metal-binding</keyword>
<dbReference type="GO" id="GO:0010945">
    <property type="term" value="F:coenzyme A diphosphatase activity"/>
    <property type="evidence" value="ECO:0007669"/>
    <property type="project" value="InterPro"/>
</dbReference>
<dbReference type="PhylomeDB" id="B8MT87"/>
<sequence>MSRPCINYKLFSIRPCTYSQINKAGPLVSRTFFSSAKHTTTGSVKMSPLSPESAKAIARLRAYKPPPSSYGSLPLSRRAAVLILLYADPEGELKTVLTIRAKTLSSFAGHAAFPGGKADTENETAFETARREAAEEIGLPNIGKPLFPPFKVEHLCELPASLARNELVVRPCVAFLHSYNETTGETADPETSLIPRLDAKEVAAVFTARFHDFLKKDIEHAAGKEGDDEDGPGDWYQGSWTTWHESDWRMHNFYIPISEKSITKPRPQTRLKSIQKRIQDVAITKLKERERSGELSRYKVWGMTARILVDAARLAYDEEPEFEHNSHFGDEEIIAKLRRIGRLGAIRRPGDELTRETMRKAAKLS</sequence>
<dbReference type="PANTHER" id="PTHR12992:SF24">
    <property type="entry name" value="PEROXISOMAL COENZYME A DIPHOSPHATASE NUDT7"/>
    <property type="match status" value="1"/>
</dbReference>
<dbReference type="CDD" id="cd03426">
    <property type="entry name" value="NUDIX_CoAse_Nudt7"/>
    <property type="match status" value="1"/>
</dbReference>
<dbReference type="HOGENOM" id="CLU_040940_1_0_1"/>
<comment type="cofactor">
    <cofactor evidence="1">
        <name>Mn(2+)</name>
        <dbReference type="ChEBI" id="CHEBI:29035"/>
    </cofactor>
</comment>
<proteinExistence type="predicted"/>
<name>B8MT87_TALSN</name>
<keyword evidence="4" id="KW-0378">Hydrolase</keyword>
<evidence type="ECO:0000256" key="3">
    <source>
        <dbReference type="ARBA" id="ARBA00022723"/>
    </source>
</evidence>